<dbReference type="KEGG" id="cbd:CBUD_2058"/>
<feature type="chain" id="PRO_5002740199" evidence="1">
    <location>
        <begin position="23"/>
        <end position="251"/>
    </location>
</feature>
<dbReference type="HOGENOM" id="CLU_1109977_0_0_6"/>
<sequence>MMSRLRWFALTLPFLFVSLAYAGGPEYPPTKNVSVSCVNAEGYFNLILKKGSRIKVTVTSHHLEPLRARIIHHTLYVRAPWLPPIQKRPVVTVTMPTLTRLVVNGPTNVRADRLQSSGLSILSLGWGNIQLKGKMKVNHIVQRGQNYISLGWLDSSTLSIDSRGNGSLYLAGVAKMLYARLAGNAILGAQYLRANHIQVQTQNNASAYVMPLNTLRAFASGRANIYYYSYPKNLTRDTKQSGNVLQMAWRE</sequence>
<protein>
    <submittedName>
        <fullName evidence="3">Hypothetical exported protein</fullName>
    </submittedName>
</protein>
<evidence type="ECO:0000256" key="1">
    <source>
        <dbReference type="SAM" id="SignalP"/>
    </source>
</evidence>
<organism evidence="3 4">
    <name type="scientific">Coxiella burnetii (strain Dugway 5J108-111)</name>
    <dbReference type="NCBI Taxonomy" id="434922"/>
    <lineage>
        <taxon>Bacteria</taxon>
        <taxon>Pseudomonadati</taxon>
        <taxon>Pseudomonadota</taxon>
        <taxon>Gammaproteobacteria</taxon>
        <taxon>Legionellales</taxon>
        <taxon>Coxiellaceae</taxon>
        <taxon>Coxiella</taxon>
    </lineage>
</organism>
<dbReference type="AlphaFoldDB" id="A9KGX7"/>
<gene>
    <name evidence="3" type="ordered locus">CBUD_2058</name>
</gene>
<feature type="domain" description="Putative auto-transporter adhesin head GIN" evidence="2">
    <location>
        <begin position="37"/>
        <end position="231"/>
    </location>
</feature>
<dbReference type="RefSeq" id="WP_010957342.1">
    <property type="nucleotide sequence ID" value="NC_009727.1"/>
</dbReference>
<dbReference type="Proteomes" id="UP000008555">
    <property type="component" value="Chromosome"/>
</dbReference>
<feature type="signal peptide" evidence="1">
    <location>
        <begin position="1"/>
        <end position="22"/>
    </location>
</feature>
<dbReference type="PANTHER" id="PTHR39200:SF1">
    <property type="entry name" value="AUTO-TRANSPORTER ADHESIN HEAD GIN DOMAIN-CONTAINING PROTEIN-RELATED"/>
    <property type="match status" value="1"/>
</dbReference>
<dbReference type="PANTHER" id="PTHR39200">
    <property type="entry name" value="HYPOTHETICAL EXPORTED PROTEIN"/>
    <property type="match status" value="1"/>
</dbReference>
<dbReference type="EMBL" id="CP000733">
    <property type="protein sequence ID" value="ABS78474.2"/>
    <property type="molecule type" value="Genomic_DNA"/>
</dbReference>
<dbReference type="Gene3D" id="2.160.20.120">
    <property type="match status" value="1"/>
</dbReference>
<accession>A9KGX7</accession>
<dbReference type="Pfam" id="PF10988">
    <property type="entry name" value="DUF2807"/>
    <property type="match status" value="1"/>
</dbReference>
<dbReference type="InterPro" id="IPR021255">
    <property type="entry name" value="DUF2807"/>
</dbReference>
<proteinExistence type="predicted"/>
<evidence type="ECO:0000313" key="4">
    <source>
        <dbReference type="Proteomes" id="UP000008555"/>
    </source>
</evidence>
<reference evidence="3 4" key="1">
    <citation type="journal article" date="2009" name="Infect. Immun.">
        <title>Comparative genomics reveal extensive transposon-mediated genomic plasticity and diversity among potential effector proteins within the genus Coxiella.</title>
        <authorList>
            <person name="Beare P.A."/>
            <person name="Unsworth N."/>
            <person name="Andoh M."/>
            <person name="Voth D.E."/>
            <person name="Omsland A."/>
            <person name="Gilk S.D."/>
            <person name="Williams K.P."/>
            <person name="Sobral B.W."/>
            <person name="Kupko J.J.III."/>
            <person name="Porcella S.F."/>
            <person name="Samuel J.E."/>
            <person name="Heinzen R.A."/>
        </authorList>
    </citation>
    <scope>NUCLEOTIDE SEQUENCE [LARGE SCALE GENOMIC DNA]</scope>
    <source>
        <strain evidence="3 4">Dugway 5J108-111</strain>
    </source>
</reference>
<name>A9KGX7_COXBN</name>
<evidence type="ECO:0000313" key="3">
    <source>
        <dbReference type="EMBL" id="ABS78474.2"/>
    </source>
</evidence>
<evidence type="ECO:0000259" key="2">
    <source>
        <dbReference type="Pfam" id="PF10988"/>
    </source>
</evidence>
<keyword evidence="1" id="KW-0732">Signal</keyword>